<feature type="signal peptide" evidence="1">
    <location>
        <begin position="1"/>
        <end position="23"/>
    </location>
</feature>
<keyword evidence="3" id="KW-1185">Reference proteome</keyword>
<dbReference type="AlphaFoldDB" id="A0A1I4AT76"/>
<dbReference type="OrthoDB" id="8548499at2"/>
<dbReference type="Proteomes" id="UP000199533">
    <property type="component" value="Unassembled WGS sequence"/>
</dbReference>
<feature type="chain" id="PRO_5011756462" evidence="1">
    <location>
        <begin position="24"/>
        <end position="124"/>
    </location>
</feature>
<dbReference type="EMBL" id="FOSP01000010">
    <property type="protein sequence ID" value="SFK59732.1"/>
    <property type="molecule type" value="Genomic_DNA"/>
</dbReference>
<reference evidence="3" key="1">
    <citation type="submission" date="2016-10" db="EMBL/GenBank/DDBJ databases">
        <authorList>
            <person name="Varghese N."/>
            <person name="Submissions S."/>
        </authorList>
    </citation>
    <scope>NUCLEOTIDE SEQUENCE [LARGE SCALE GENOMIC DNA]</scope>
    <source>
        <strain evidence="3">Nm69</strain>
    </source>
</reference>
<protein>
    <submittedName>
        <fullName evidence="2">Putative exosortase-associated protein, TIGR04073 family</fullName>
    </submittedName>
</protein>
<gene>
    <name evidence="2" type="ORF">SAMN05216302_101028</name>
</gene>
<sequence>MGKMTKLILMLLLFFFLSSHAVASERYGYGLGYGHGYIGTSSEKFVTGIVNAATGFVELPKNIVLTTHKDTVVHGMTIGLVSGVMHTVARTVIGVFDVATFFIPTPPSIQPPFVWQDFSVETSY</sequence>
<dbReference type="InterPro" id="IPR023824">
    <property type="entry name" value="CHP04073_exosortase-affil"/>
</dbReference>
<evidence type="ECO:0000313" key="2">
    <source>
        <dbReference type="EMBL" id="SFK59732.1"/>
    </source>
</evidence>
<dbReference type="NCBIfam" id="TIGR04073">
    <property type="entry name" value="exo_TIGR04073"/>
    <property type="match status" value="1"/>
</dbReference>
<proteinExistence type="predicted"/>
<name>A0A1I4AT76_9PROT</name>
<evidence type="ECO:0000313" key="3">
    <source>
        <dbReference type="Proteomes" id="UP000199533"/>
    </source>
</evidence>
<dbReference type="STRING" id="52441.SAMN05216302_101028"/>
<accession>A0A1I4AT76</accession>
<dbReference type="RefSeq" id="WP_090698865.1">
    <property type="nucleotide sequence ID" value="NZ_FOSP01000010.1"/>
</dbReference>
<organism evidence="2 3">
    <name type="scientific">Nitrosomonas aestuarii</name>
    <dbReference type="NCBI Taxonomy" id="52441"/>
    <lineage>
        <taxon>Bacteria</taxon>
        <taxon>Pseudomonadati</taxon>
        <taxon>Pseudomonadota</taxon>
        <taxon>Betaproteobacteria</taxon>
        <taxon>Nitrosomonadales</taxon>
        <taxon>Nitrosomonadaceae</taxon>
        <taxon>Nitrosomonas</taxon>
    </lineage>
</organism>
<evidence type="ECO:0000256" key="1">
    <source>
        <dbReference type="SAM" id="SignalP"/>
    </source>
</evidence>
<keyword evidence="1" id="KW-0732">Signal</keyword>